<sequence>MKRIALFIVTLCLVFFLLPGYAKADESFPTLNSTSVVLMDAKTRRVLYEINPNEKRYPASTTKIMTMLLAVENGNLDDTLTLSHEAIFSIERDSSHIALDENEIISLRSAVEACSMASANDAANGIAEFIGGSFSGFADMMNARAAELGCTNTHFVNAHGLYDPDHYTTAYDMALIMAAAAANPTYLELTTITSDTIAPTNIQPETRPLNTNNRLLIASSPYYIEEVVTSKSGYTDESKHSLVSYAKKGDVELIVSIIGSETAADCYNDTRSLLDYAFANYQLSPNSDELVELPSLPVAFYLHADNPNELALESPFSQFVIPNDQQEALSVSYELPDTLSQSKKSGSVVGTATLYLGDEVLETRNIILTENVSSKFSLFINFIFTTLKWIIILLVSAIIALIVAKKIYIHHRRKKRRQQRRHQSR</sequence>
<dbReference type="Proteomes" id="UP000824175">
    <property type="component" value="Unassembled WGS sequence"/>
</dbReference>
<reference evidence="19" key="1">
    <citation type="submission" date="2020-10" db="EMBL/GenBank/DDBJ databases">
        <authorList>
            <person name="Gilroy R."/>
        </authorList>
    </citation>
    <scope>NUCLEOTIDE SEQUENCE</scope>
    <source>
        <strain evidence="19">CHK195-11698</strain>
    </source>
</reference>
<feature type="signal peptide" evidence="16">
    <location>
        <begin position="1"/>
        <end position="24"/>
    </location>
</feature>
<accession>A0A9D1HNW5</accession>
<evidence type="ECO:0000313" key="20">
    <source>
        <dbReference type="Proteomes" id="UP000824175"/>
    </source>
</evidence>
<evidence type="ECO:0000256" key="9">
    <source>
        <dbReference type="ARBA" id="ARBA00022984"/>
    </source>
</evidence>
<feature type="chain" id="PRO_5038898669" description="serine-type D-Ala-D-Ala carboxypeptidase" evidence="16">
    <location>
        <begin position="25"/>
        <end position="425"/>
    </location>
</feature>
<feature type="domain" description="Peptidase S11 D-alanyl-D-alanine carboxypeptidase A N-terminal" evidence="17">
    <location>
        <begin position="26"/>
        <end position="261"/>
    </location>
</feature>
<keyword evidence="5" id="KW-0645">Protease</keyword>
<evidence type="ECO:0000256" key="1">
    <source>
        <dbReference type="ARBA" id="ARBA00004752"/>
    </source>
</evidence>
<dbReference type="Gene3D" id="3.40.710.10">
    <property type="entry name" value="DD-peptidase/beta-lactamase superfamily"/>
    <property type="match status" value="1"/>
</dbReference>
<feature type="transmembrane region" description="Helical" evidence="15">
    <location>
        <begin position="378"/>
        <end position="404"/>
    </location>
</feature>
<evidence type="ECO:0000256" key="13">
    <source>
        <dbReference type="PIRSR" id="PIRSR618044-2"/>
    </source>
</evidence>
<organism evidence="19 20">
    <name type="scientific">Candidatus Fimiplasma intestinipullorum</name>
    <dbReference type="NCBI Taxonomy" id="2840825"/>
    <lineage>
        <taxon>Bacteria</taxon>
        <taxon>Bacillati</taxon>
        <taxon>Bacillota</taxon>
        <taxon>Clostridia</taxon>
        <taxon>Eubacteriales</taxon>
        <taxon>Candidatus Fimiplasma</taxon>
    </lineage>
</organism>
<keyword evidence="10" id="KW-0961">Cell wall biogenesis/degradation</keyword>
<keyword evidence="8" id="KW-0133">Cell shape</keyword>
<evidence type="ECO:0000256" key="4">
    <source>
        <dbReference type="ARBA" id="ARBA00022645"/>
    </source>
</evidence>
<dbReference type="InterPro" id="IPR012907">
    <property type="entry name" value="Peptidase_S11_C"/>
</dbReference>
<name>A0A9D1HNW5_9FIRM</name>
<evidence type="ECO:0000256" key="3">
    <source>
        <dbReference type="ARBA" id="ARBA00012448"/>
    </source>
</evidence>
<dbReference type="GO" id="GO:0009002">
    <property type="term" value="F:serine-type D-Ala-D-Ala carboxypeptidase activity"/>
    <property type="evidence" value="ECO:0007669"/>
    <property type="project" value="UniProtKB-EC"/>
</dbReference>
<evidence type="ECO:0000256" key="12">
    <source>
        <dbReference type="PIRSR" id="PIRSR618044-1"/>
    </source>
</evidence>
<evidence type="ECO:0000256" key="14">
    <source>
        <dbReference type="RuleBase" id="RU004016"/>
    </source>
</evidence>
<dbReference type="SUPFAM" id="SSF56601">
    <property type="entry name" value="beta-lactamase/transpeptidase-like"/>
    <property type="match status" value="1"/>
</dbReference>
<dbReference type="Pfam" id="PF07943">
    <property type="entry name" value="PBP5_C"/>
    <property type="match status" value="1"/>
</dbReference>
<dbReference type="PRINTS" id="PR00725">
    <property type="entry name" value="DADACBPTASE1"/>
</dbReference>
<evidence type="ECO:0000256" key="2">
    <source>
        <dbReference type="ARBA" id="ARBA00007164"/>
    </source>
</evidence>
<gene>
    <name evidence="19" type="ORF">IAD15_07255</name>
</gene>
<keyword evidence="15" id="KW-0472">Membrane</keyword>
<keyword evidence="15" id="KW-0812">Transmembrane</keyword>
<dbReference type="EMBL" id="DVMJ01000059">
    <property type="protein sequence ID" value="HIU13848.1"/>
    <property type="molecule type" value="Genomic_DNA"/>
</dbReference>
<dbReference type="GO" id="GO:0008360">
    <property type="term" value="P:regulation of cell shape"/>
    <property type="evidence" value="ECO:0007669"/>
    <property type="project" value="UniProtKB-KW"/>
</dbReference>
<dbReference type="GO" id="GO:0006508">
    <property type="term" value="P:proteolysis"/>
    <property type="evidence" value="ECO:0007669"/>
    <property type="project" value="UniProtKB-KW"/>
</dbReference>
<keyword evidence="6 16" id="KW-0732">Signal</keyword>
<dbReference type="PANTHER" id="PTHR21581:SF33">
    <property type="entry name" value="D-ALANYL-D-ALANINE CARBOXYPEPTIDASE DACB"/>
    <property type="match status" value="1"/>
</dbReference>
<dbReference type="GO" id="GO:0071555">
    <property type="term" value="P:cell wall organization"/>
    <property type="evidence" value="ECO:0007669"/>
    <property type="project" value="UniProtKB-KW"/>
</dbReference>
<dbReference type="InterPro" id="IPR018044">
    <property type="entry name" value="Peptidase_S11"/>
</dbReference>
<feature type="active site" description="Acyl-ester intermediate" evidence="12">
    <location>
        <position position="60"/>
    </location>
</feature>
<protein>
    <recommendedName>
        <fullName evidence="3">serine-type D-Ala-D-Ala carboxypeptidase</fullName>
        <ecNumber evidence="3">3.4.16.4</ecNumber>
    </recommendedName>
</protein>
<dbReference type="EC" id="3.4.16.4" evidence="3"/>
<feature type="binding site" evidence="13">
    <location>
        <position position="231"/>
    </location>
    <ligand>
        <name>substrate</name>
    </ligand>
</feature>
<keyword evidence="9" id="KW-0573">Peptidoglycan synthesis</keyword>
<keyword evidence="4 19" id="KW-0121">Carboxypeptidase</keyword>
<keyword evidence="15" id="KW-1133">Transmembrane helix</keyword>
<evidence type="ECO:0000256" key="10">
    <source>
        <dbReference type="ARBA" id="ARBA00023316"/>
    </source>
</evidence>
<dbReference type="PANTHER" id="PTHR21581">
    <property type="entry name" value="D-ALANYL-D-ALANINE CARBOXYPEPTIDASE"/>
    <property type="match status" value="1"/>
</dbReference>
<evidence type="ECO:0000256" key="5">
    <source>
        <dbReference type="ARBA" id="ARBA00022670"/>
    </source>
</evidence>
<dbReference type="Pfam" id="PF00768">
    <property type="entry name" value="Peptidase_S11"/>
    <property type="match status" value="1"/>
</dbReference>
<dbReference type="InterPro" id="IPR037167">
    <property type="entry name" value="Peptidase_S11_C_sf"/>
</dbReference>
<comment type="similarity">
    <text evidence="2 14">Belongs to the peptidase S11 family.</text>
</comment>
<dbReference type="InterPro" id="IPR012338">
    <property type="entry name" value="Beta-lactam/transpept-like"/>
</dbReference>
<comment type="caution">
    <text evidence="19">The sequence shown here is derived from an EMBL/GenBank/DDBJ whole genome shotgun (WGS) entry which is preliminary data.</text>
</comment>
<dbReference type="Gene3D" id="2.60.410.10">
    <property type="entry name" value="D-Ala-D-Ala carboxypeptidase, C-terminal domain"/>
    <property type="match status" value="1"/>
</dbReference>
<evidence type="ECO:0000256" key="8">
    <source>
        <dbReference type="ARBA" id="ARBA00022960"/>
    </source>
</evidence>
<evidence type="ECO:0000256" key="7">
    <source>
        <dbReference type="ARBA" id="ARBA00022801"/>
    </source>
</evidence>
<proteinExistence type="inferred from homology"/>
<dbReference type="InterPro" id="IPR001967">
    <property type="entry name" value="Peptidase_S11_N"/>
</dbReference>
<dbReference type="GO" id="GO:0009252">
    <property type="term" value="P:peptidoglycan biosynthetic process"/>
    <property type="evidence" value="ECO:0007669"/>
    <property type="project" value="UniProtKB-KW"/>
</dbReference>
<evidence type="ECO:0000259" key="17">
    <source>
        <dbReference type="Pfam" id="PF00768"/>
    </source>
</evidence>
<reference evidence="19" key="2">
    <citation type="journal article" date="2021" name="PeerJ">
        <title>Extensive microbial diversity within the chicken gut microbiome revealed by metagenomics and culture.</title>
        <authorList>
            <person name="Gilroy R."/>
            <person name="Ravi A."/>
            <person name="Getino M."/>
            <person name="Pursley I."/>
            <person name="Horton D.L."/>
            <person name="Alikhan N.F."/>
            <person name="Baker D."/>
            <person name="Gharbi K."/>
            <person name="Hall N."/>
            <person name="Watson M."/>
            <person name="Adriaenssens E.M."/>
            <person name="Foster-Nyarko E."/>
            <person name="Jarju S."/>
            <person name="Secka A."/>
            <person name="Antonio M."/>
            <person name="Oren A."/>
            <person name="Chaudhuri R.R."/>
            <person name="La Ragione R."/>
            <person name="Hildebrand F."/>
            <person name="Pallen M.J."/>
        </authorList>
    </citation>
    <scope>NUCLEOTIDE SEQUENCE</scope>
    <source>
        <strain evidence="19">CHK195-11698</strain>
    </source>
</reference>
<evidence type="ECO:0000256" key="16">
    <source>
        <dbReference type="SAM" id="SignalP"/>
    </source>
</evidence>
<evidence type="ECO:0000313" key="19">
    <source>
        <dbReference type="EMBL" id="HIU13848.1"/>
    </source>
</evidence>
<keyword evidence="7" id="KW-0378">Hydrolase</keyword>
<evidence type="ECO:0000256" key="15">
    <source>
        <dbReference type="SAM" id="Phobius"/>
    </source>
</evidence>
<comment type="catalytic activity">
    <reaction evidence="11">
        <text>Preferential cleavage: (Ac)2-L-Lys-D-Ala-|-D-Ala. Also transpeptidation of peptidyl-alanyl moieties that are N-acyl substituents of D-alanine.</text>
        <dbReference type="EC" id="3.4.16.4"/>
    </reaction>
</comment>
<comment type="pathway">
    <text evidence="1">Cell wall biogenesis; peptidoglycan biosynthesis.</text>
</comment>
<dbReference type="AlphaFoldDB" id="A0A9D1HNW5"/>
<evidence type="ECO:0000256" key="6">
    <source>
        <dbReference type="ARBA" id="ARBA00022729"/>
    </source>
</evidence>
<feature type="domain" description="Peptidase S11 D-Ala-D-Ala carboxypeptidase A C-terminal" evidence="18">
    <location>
        <begin position="313"/>
        <end position="372"/>
    </location>
</feature>
<feature type="active site" description="Proton acceptor" evidence="12">
    <location>
        <position position="63"/>
    </location>
</feature>
<evidence type="ECO:0000259" key="18">
    <source>
        <dbReference type="Pfam" id="PF07943"/>
    </source>
</evidence>
<evidence type="ECO:0000256" key="11">
    <source>
        <dbReference type="ARBA" id="ARBA00034000"/>
    </source>
</evidence>
<feature type="active site" evidence="12">
    <location>
        <position position="118"/>
    </location>
</feature>